<dbReference type="EMBL" id="PTIZ01000004">
    <property type="protein sequence ID" value="PPK76015.1"/>
    <property type="molecule type" value="Genomic_DNA"/>
</dbReference>
<evidence type="ECO:0000256" key="4">
    <source>
        <dbReference type="ARBA" id="ARBA00023136"/>
    </source>
</evidence>
<sequence>MRKKHLIWLLPIAVAAFFLFDGPQLLSLDNIREHRQALADFTDRHYLLMLIACGIGYSLSTALSLPGGTVLSLLLGLLFGRWMGTLLIVISATLGATALFWMARYLLADWAEQRLRSNTLAKKLLDGFQADAFSYLLFLRLVPAFPFWLVNLAPAFTPVSLRIYVVTTFIGIIPGSFVFANLGQSLGSIQRLDQLLSTQTLLAFSLLGVLSLLPVWLKYRAND</sequence>
<dbReference type="AlphaFoldDB" id="A0A2S6HEV9"/>
<evidence type="ECO:0000259" key="6">
    <source>
        <dbReference type="Pfam" id="PF09335"/>
    </source>
</evidence>
<evidence type="ECO:0000313" key="8">
    <source>
        <dbReference type="Proteomes" id="UP000240010"/>
    </source>
</evidence>
<dbReference type="InterPro" id="IPR045014">
    <property type="entry name" value="TM41A/B"/>
</dbReference>
<feature type="transmembrane region" description="Helical" evidence="5">
    <location>
        <begin position="46"/>
        <end position="79"/>
    </location>
</feature>
<accession>A0A2S6HEV9</accession>
<evidence type="ECO:0000313" key="7">
    <source>
        <dbReference type="EMBL" id="PPK76015.1"/>
    </source>
</evidence>
<feature type="transmembrane region" description="Helical" evidence="5">
    <location>
        <begin position="128"/>
        <end position="149"/>
    </location>
</feature>
<gene>
    <name evidence="7" type="ORF">B0F87_104105</name>
</gene>
<feature type="transmembrane region" description="Helical" evidence="5">
    <location>
        <begin position="6"/>
        <end position="26"/>
    </location>
</feature>
<dbReference type="Proteomes" id="UP000240010">
    <property type="component" value="Unassembled WGS sequence"/>
</dbReference>
<dbReference type="PANTHER" id="PTHR43220">
    <property type="match status" value="1"/>
</dbReference>
<comment type="subcellular location">
    <subcellularLocation>
        <location evidence="1">Membrane</location>
        <topology evidence="1">Multi-pass membrane protein</topology>
    </subcellularLocation>
</comment>
<evidence type="ECO:0000256" key="3">
    <source>
        <dbReference type="ARBA" id="ARBA00022989"/>
    </source>
</evidence>
<feature type="transmembrane region" description="Helical" evidence="5">
    <location>
        <begin position="85"/>
        <end position="107"/>
    </location>
</feature>
<dbReference type="InterPro" id="IPR032816">
    <property type="entry name" value="VTT_dom"/>
</dbReference>
<feature type="transmembrane region" description="Helical" evidence="5">
    <location>
        <begin position="161"/>
        <end position="183"/>
    </location>
</feature>
<keyword evidence="4 5" id="KW-0472">Membrane</keyword>
<evidence type="ECO:0000256" key="1">
    <source>
        <dbReference type="ARBA" id="ARBA00004141"/>
    </source>
</evidence>
<comment type="caution">
    <text evidence="7">The sequence shown here is derived from an EMBL/GenBank/DDBJ whole genome shotgun (WGS) entry which is preliminary data.</text>
</comment>
<keyword evidence="3 5" id="KW-1133">Transmembrane helix</keyword>
<evidence type="ECO:0000256" key="5">
    <source>
        <dbReference type="SAM" id="Phobius"/>
    </source>
</evidence>
<proteinExistence type="predicted"/>
<dbReference type="RefSeq" id="WP_104428526.1">
    <property type="nucleotide sequence ID" value="NZ_PTIZ01000004.1"/>
</dbReference>
<dbReference type="PANTHER" id="PTHR43220:SF18">
    <property type="entry name" value="TRANSMEMBRANE PROTEIN 41B"/>
    <property type="match status" value="1"/>
</dbReference>
<name>A0A2S6HEV9_9GAMM</name>
<keyword evidence="2 5" id="KW-0812">Transmembrane</keyword>
<protein>
    <submittedName>
        <fullName evidence="7">Putative membrane protein YdjX (TVP38/TMEM64 family)</fullName>
    </submittedName>
</protein>
<feature type="domain" description="VTT" evidence="6">
    <location>
        <begin position="68"/>
        <end position="184"/>
    </location>
</feature>
<dbReference type="Pfam" id="PF09335">
    <property type="entry name" value="VTT_dom"/>
    <property type="match status" value="1"/>
</dbReference>
<dbReference type="GO" id="GO:0005886">
    <property type="term" value="C:plasma membrane"/>
    <property type="evidence" value="ECO:0007669"/>
    <property type="project" value="UniProtKB-ARBA"/>
</dbReference>
<organism evidence="7 8">
    <name type="scientific">Methylobacter tundripaludum</name>
    <dbReference type="NCBI Taxonomy" id="173365"/>
    <lineage>
        <taxon>Bacteria</taxon>
        <taxon>Pseudomonadati</taxon>
        <taxon>Pseudomonadota</taxon>
        <taxon>Gammaproteobacteria</taxon>
        <taxon>Methylococcales</taxon>
        <taxon>Methylococcaceae</taxon>
        <taxon>Methylobacter</taxon>
    </lineage>
</organism>
<evidence type="ECO:0000256" key="2">
    <source>
        <dbReference type="ARBA" id="ARBA00022692"/>
    </source>
</evidence>
<feature type="transmembrane region" description="Helical" evidence="5">
    <location>
        <begin position="195"/>
        <end position="217"/>
    </location>
</feature>
<reference evidence="7 8" key="1">
    <citation type="submission" date="2018-02" db="EMBL/GenBank/DDBJ databases">
        <title>Subsurface microbial communities from deep shales in Ohio and West Virginia, USA.</title>
        <authorList>
            <person name="Wrighton K."/>
        </authorList>
    </citation>
    <scope>NUCLEOTIDE SEQUENCE [LARGE SCALE GENOMIC DNA]</scope>
    <source>
        <strain evidence="7 8">OWC-DMM</strain>
    </source>
</reference>